<evidence type="ECO:0000259" key="17">
    <source>
        <dbReference type="PROSITE" id="PS50089"/>
    </source>
</evidence>
<keyword evidence="18" id="KW-1185">Reference proteome</keyword>
<dbReference type="Gene3D" id="3.30.40.10">
    <property type="entry name" value="Zinc/RING finger domain, C3HC4 (zinc finger)"/>
    <property type="match status" value="1"/>
</dbReference>
<comment type="similarity">
    <text evidence="13">Belongs to the RING-type zinc finger family. ATL subfamily.</text>
</comment>
<dbReference type="EC" id="2.3.2.27" evidence="4"/>
<dbReference type="SUPFAM" id="SSF57850">
    <property type="entry name" value="RING/U-box"/>
    <property type="match status" value="1"/>
</dbReference>
<evidence type="ECO:0000256" key="3">
    <source>
        <dbReference type="ARBA" id="ARBA00004906"/>
    </source>
</evidence>
<comment type="subcellular location">
    <subcellularLocation>
        <location evidence="2">Membrane</location>
        <topology evidence="2">Single-pass membrane protein</topology>
    </subcellularLocation>
</comment>
<dbReference type="FunFam" id="3.30.40.10:FF:000457">
    <property type="entry name" value="RING-H2 finger protein ATL3"/>
    <property type="match status" value="1"/>
</dbReference>
<reference evidence="18" key="1">
    <citation type="journal article" date="2019" name="Database">
        <title>The radish genome database (RadishGD): an integrated information resource for radish genomics.</title>
        <authorList>
            <person name="Yu H.J."/>
            <person name="Baek S."/>
            <person name="Lee Y.J."/>
            <person name="Cho A."/>
            <person name="Mun J.H."/>
        </authorList>
    </citation>
    <scope>NUCLEOTIDE SEQUENCE [LARGE SCALE GENOMIC DNA]</scope>
    <source>
        <strain evidence="18">cv. WK10039</strain>
    </source>
</reference>
<dbReference type="Pfam" id="PF13639">
    <property type="entry name" value="zf-RING_2"/>
    <property type="match status" value="1"/>
</dbReference>
<keyword evidence="9" id="KW-0833">Ubl conjugation pathway</keyword>
<evidence type="ECO:0000256" key="14">
    <source>
        <dbReference type="PROSITE-ProRule" id="PRU00175"/>
    </source>
</evidence>
<keyword evidence="10" id="KW-0862">Zinc</keyword>
<dbReference type="KEGG" id="rsz:108807668"/>
<evidence type="ECO:0000256" key="15">
    <source>
        <dbReference type="SAM" id="MobiDB-lite"/>
    </source>
</evidence>
<feature type="transmembrane region" description="Helical" evidence="16">
    <location>
        <begin position="39"/>
        <end position="60"/>
    </location>
</feature>
<evidence type="ECO:0000256" key="10">
    <source>
        <dbReference type="ARBA" id="ARBA00022833"/>
    </source>
</evidence>
<keyword evidence="5" id="KW-0808">Transferase</keyword>
<keyword evidence="11 16" id="KW-1133">Transmembrane helix</keyword>
<protein>
    <recommendedName>
        <fullName evidence="4">RING-type E3 ubiquitin transferase</fullName>
        <ecNumber evidence="4">2.3.2.27</ecNumber>
    </recommendedName>
</protein>
<evidence type="ECO:0000313" key="19">
    <source>
        <dbReference type="RefSeq" id="XP_018435431.2"/>
    </source>
</evidence>
<dbReference type="AlphaFoldDB" id="A0A6J0JKB4"/>
<comment type="catalytic activity">
    <reaction evidence="1">
        <text>S-ubiquitinyl-[E2 ubiquitin-conjugating enzyme]-L-cysteine + [acceptor protein]-L-lysine = [E2 ubiquitin-conjugating enzyme]-L-cysteine + N(6)-ubiquitinyl-[acceptor protein]-L-lysine.</text>
        <dbReference type="EC" id="2.3.2.27"/>
    </reaction>
</comment>
<dbReference type="GO" id="GO:0008270">
    <property type="term" value="F:zinc ion binding"/>
    <property type="evidence" value="ECO:0007669"/>
    <property type="project" value="UniProtKB-KW"/>
</dbReference>
<dbReference type="UniPathway" id="UPA00143"/>
<evidence type="ECO:0000313" key="18">
    <source>
        <dbReference type="Proteomes" id="UP000504610"/>
    </source>
</evidence>
<keyword evidence="7" id="KW-0479">Metal-binding</keyword>
<organism evidence="18 19">
    <name type="scientific">Raphanus sativus</name>
    <name type="common">Radish</name>
    <name type="synonym">Raphanus raphanistrum var. sativus</name>
    <dbReference type="NCBI Taxonomy" id="3726"/>
    <lineage>
        <taxon>Eukaryota</taxon>
        <taxon>Viridiplantae</taxon>
        <taxon>Streptophyta</taxon>
        <taxon>Embryophyta</taxon>
        <taxon>Tracheophyta</taxon>
        <taxon>Spermatophyta</taxon>
        <taxon>Magnoliopsida</taxon>
        <taxon>eudicotyledons</taxon>
        <taxon>Gunneridae</taxon>
        <taxon>Pentapetalae</taxon>
        <taxon>rosids</taxon>
        <taxon>malvids</taxon>
        <taxon>Brassicales</taxon>
        <taxon>Brassicaceae</taxon>
        <taxon>Brassiceae</taxon>
        <taxon>Raphanus</taxon>
    </lineage>
</organism>
<dbReference type="PANTHER" id="PTHR46913">
    <property type="entry name" value="RING-H2 FINGER PROTEIN ATL16"/>
    <property type="match status" value="1"/>
</dbReference>
<evidence type="ECO:0000256" key="11">
    <source>
        <dbReference type="ARBA" id="ARBA00022989"/>
    </source>
</evidence>
<dbReference type="SMART" id="SM00184">
    <property type="entry name" value="RING"/>
    <property type="match status" value="1"/>
</dbReference>
<dbReference type="GO" id="GO:0061630">
    <property type="term" value="F:ubiquitin protein ligase activity"/>
    <property type="evidence" value="ECO:0007669"/>
    <property type="project" value="UniProtKB-EC"/>
</dbReference>
<evidence type="ECO:0000256" key="9">
    <source>
        <dbReference type="ARBA" id="ARBA00022786"/>
    </source>
</evidence>
<name>A0A6J0JKB4_RAPSA</name>
<reference evidence="19" key="2">
    <citation type="submission" date="2025-08" db="UniProtKB">
        <authorList>
            <consortium name="RefSeq"/>
        </authorList>
    </citation>
    <scope>IDENTIFICATION</scope>
    <source>
        <tissue evidence="19">Leaf</tissue>
    </source>
</reference>
<dbReference type="PROSITE" id="PS50089">
    <property type="entry name" value="ZF_RING_2"/>
    <property type="match status" value="1"/>
</dbReference>
<evidence type="ECO:0000256" key="7">
    <source>
        <dbReference type="ARBA" id="ARBA00022723"/>
    </source>
</evidence>
<dbReference type="CDD" id="cd16461">
    <property type="entry name" value="RING-H2_EL5-like"/>
    <property type="match status" value="1"/>
</dbReference>
<comment type="pathway">
    <text evidence="3">Protein modification; protein ubiquitination.</text>
</comment>
<dbReference type="InterPro" id="IPR044600">
    <property type="entry name" value="ATL1/ATL16-like"/>
</dbReference>
<dbReference type="GO" id="GO:0016567">
    <property type="term" value="P:protein ubiquitination"/>
    <property type="evidence" value="ECO:0007669"/>
    <property type="project" value="UniProtKB-UniPathway"/>
</dbReference>
<evidence type="ECO:0000256" key="12">
    <source>
        <dbReference type="ARBA" id="ARBA00023136"/>
    </source>
</evidence>
<keyword evidence="6 16" id="KW-0812">Transmembrane</keyword>
<evidence type="ECO:0000256" key="13">
    <source>
        <dbReference type="ARBA" id="ARBA00024209"/>
    </source>
</evidence>
<accession>A0A6J0JKB4</accession>
<evidence type="ECO:0000256" key="6">
    <source>
        <dbReference type="ARBA" id="ARBA00022692"/>
    </source>
</evidence>
<keyword evidence="8 14" id="KW-0863">Zinc-finger</keyword>
<dbReference type="GeneID" id="108807668"/>
<evidence type="ECO:0000256" key="1">
    <source>
        <dbReference type="ARBA" id="ARBA00000900"/>
    </source>
</evidence>
<dbReference type="OrthoDB" id="1052345at2759"/>
<gene>
    <name evidence="19" type="primary">LOC108807668</name>
</gene>
<dbReference type="InterPro" id="IPR001841">
    <property type="entry name" value="Znf_RING"/>
</dbReference>
<evidence type="ECO:0000256" key="4">
    <source>
        <dbReference type="ARBA" id="ARBA00012483"/>
    </source>
</evidence>
<sequence length="289" mass="32477">MALNGFSSFDYSLKPHFFSQYLSLAIRIMHSDDEEHDPFITVFVAIIFLFFIYVTLYSLYDLCCLRRSRSNHIRSSRSLSRSRSPAMVFVPIDPSHIPSRGGLDPAVVKSLPVFTFSGAEDPMDCAVCLSEFEEGESGRVLPGCEHAFHVECIDMWFHSHSTCPLCRSLVEPSVTMVEEEEQTVIAISPEPVSETEPAVEMSRRSFRELEDGFLTGDSLANHHSLPLPPRSRRMLSFTRMLSRDRRSAPSSFAGAPHQSSSSCGVVMNELDIERGGKEIKSDFRHVECS</sequence>
<dbReference type="RefSeq" id="XP_018435431.2">
    <property type="nucleotide sequence ID" value="XM_018579929.2"/>
</dbReference>
<dbReference type="PANTHER" id="PTHR46913:SF1">
    <property type="entry name" value="RING-H2 FINGER PROTEIN ATL16"/>
    <property type="match status" value="1"/>
</dbReference>
<proteinExistence type="inferred from homology"/>
<evidence type="ECO:0000256" key="2">
    <source>
        <dbReference type="ARBA" id="ARBA00004167"/>
    </source>
</evidence>
<evidence type="ECO:0000256" key="8">
    <source>
        <dbReference type="ARBA" id="ARBA00022771"/>
    </source>
</evidence>
<keyword evidence="12 16" id="KW-0472">Membrane</keyword>
<dbReference type="Proteomes" id="UP000504610">
    <property type="component" value="Chromosome 6"/>
</dbReference>
<evidence type="ECO:0000256" key="5">
    <source>
        <dbReference type="ARBA" id="ARBA00022679"/>
    </source>
</evidence>
<dbReference type="InterPro" id="IPR013083">
    <property type="entry name" value="Znf_RING/FYVE/PHD"/>
</dbReference>
<feature type="domain" description="RING-type" evidence="17">
    <location>
        <begin position="125"/>
        <end position="167"/>
    </location>
</feature>
<feature type="region of interest" description="Disordered" evidence="15">
    <location>
        <begin position="246"/>
        <end position="265"/>
    </location>
</feature>
<evidence type="ECO:0000256" key="16">
    <source>
        <dbReference type="SAM" id="Phobius"/>
    </source>
</evidence>
<dbReference type="GO" id="GO:0016020">
    <property type="term" value="C:membrane"/>
    <property type="evidence" value="ECO:0007669"/>
    <property type="project" value="UniProtKB-SubCell"/>
</dbReference>